<sequence length="536" mass="61367">MFYKKAVFVGNRSSRSGAPDVLFRPVARAPPRTFGEVHRHLYPPEYSSAAAEEQFRLTLISFPSGAATTAITSRWKVHPWNLETLITLQLNTPNGLTSYRRVDTSKFDTIAGLTNLLGRVEDMENRDRINDRNILLEMHRIGHRTFQWQRGWRRQQDLYRYMYIYGQGKCAQFFQGRYGLTIVDFVSVCFALFGVLSQGCWTSKLHGLHIMGLDDKLVDIALPLVSAEIHEVRQASRDLLEKVETGLGTKLPVIYQPSYLRVKPIIRSFANRNCFIAPLPELILMRATVGLFYDLIPGGQDILNDANERFEAYARYSIKAHCPDFDPLPAIRYRHNKNDVDTPDIILKKNNKVVAVFECKATKLTFEAQYGEDPIANAEKGYTQIAKAIFQLWKFFSHVRRGLLELDVADDAVGIVLTMEAWTQMGGPLREKLINDAKALAAQKDTDIIVQDMRPPVFCPIQDLDDLLATSDEDQLLTAFRAATQERYHPWGIREVRQREALQLSASKPYPFDIGEFLPWWRELPSQKTGRLRNVR</sequence>
<geneLocation type="plasmid" evidence="1">
    <name>pSM141A_Rh07</name>
</geneLocation>
<comment type="caution">
    <text evidence="1">The sequence shown here is derived from an EMBL/GenBank/DDBJ whole genome shotgun (WGS) entry which is preliminary data.</text>
</comment>
<evidence type="ECO:0000313" key="1">
    <source>
        <dbReference type="EMBL" id="TAX69076.1"/>
    </source>
</evidence>
<keyword evidence="1" id="KW-0614">Plasmid</keyword>
<gene>
    <name evidence="1" type="ORF">ELH98_28930</name>
</gene>
<organism evidence="1 2">
    <name type="scientific">Rhizobium ruizarguesonis</name>
    <dbReference type="NCBI Taxonomy" id="2081791"/>
    <lineage>
        <taxon>Bacteria</taxon>
        <taxon>Pseudomonadati</taxon>
        <taxon>Pseudomonadota</taxon>
        <taxon>Alphaproteobacteria</taxon>
        <taxon>Hyphomicrobiales</taxon>
        <taxon>Rhizobiaceae</taxon>
        <taxon>Rhizobium/Agrobacterium group</taxon>
        <taxon>Rhizobium</taxon>
    </lineage>
</organism>
<dbReference type="RefSeq" id="WP_130763000.1">
    <property type="nucleotide sequence ID" value="NZ_SIOX01000006.1"/>
</dbReference>
<proteinExistence type="predicted"/>
<evidence type="ECO:0008006" key="3">
    <source>
        <dbReference type="Google" id="ProtNLM"/>
    </source>
</evidence>
<evidence type="ECO:0000313" key="2">
    <source>
        <dbReference type="Proteomes" id="UP000291659"/>
    </source>
</evidence>
<name>A0ABY1X1H0_9HYPH</name>
<reference evidence="1 2" key="1">
    <citation type="submission" date="2019-02" db="EMBL/GenBank/DDBJ databases">
        <title>The genomic architecture of introgression among sibling species of bacteria.</title>
        <authorList>
            <person name="Cavassim M.I.A."/>
            <person name="Moeskjaer S."/>
            <person name="Moslemi C."/>
            <person name="Fields B."/>
            <person name="Bachmann A."/>
            <person name="Vilhjalmsson B."/>
            <person name="Schierup M.H."/>
            <person name="Young J.P.W."/>
            <person name="Andersen S.U."/>
        </authorList>
    </citation>
    <scope>NUCLEOTIDE SEQUENCE [LARGE SCALE GENOMIC DNA]</scope>
    <source>
        <strain evidence="1 2">SM141A</strain>
        <plasmid evidence="1">pSM141A_Rh07</plasmid>
    </source>
</reference>
<dbReference type="Proteomes" id="UP000291659">
    <property type="component" value="Unassembled WGS sequence"/>
</dbReference>
<keyword evidence="2" id="KW-1185">Reference proteome</keyword>
<accession>A0ABY1X1H0</accession>
<dbReference type="EMBL" id="SIOX01000006">
    <property type="protein sequence ID" value="TAX69076.1"/>
    <property type="molecule type" value="Genomic_DNA"/>
</dbReference>
<protein>
    <recommendedName>
        <fullName evidence="3">NERD domain-containing protein</fullName>
    </recommendedName>
</protein>